<dbReference type="PANTHER" id="PTHR45809">
    <property type="entry name" value="VIRAL IAP-ASSOCIATED FACTOR HOMOLOG"/>
    <property type="match status" value="1"/>
</dbReference>
<proteinExistence type="inferred from homology"/>
<comment type="similarity">
    <text evidence="1">Belongs to the phosducin family.</text>
</comment>
<dbReference type="InterPro" id="IPR051498">
    <property type="entry name" value="Phosducin-like_chap/apop_reg"/>
</dbReference>
<dbReference type="GO" id="GO:0006457">
    <property type="term" value="P:protein folding"/>
    <property type="evidence" value="ECO:0000318"/>
    <property type="project" value="GO_Central"/>
</dbReference>
<protein>
    <recommendedName>
        <fullName evidence="2">Phosducin domain-containing protein</fullName>
    </recommendedName>
</protein>
<dbReference type="OMA" id="FCEIRAN"/>
<dbReference type="FunCoup" id="A9VEG1">
    <property type="interactions" value="1601"/>
</dbReference>
<dbReference type="STRING" id="81824.A9VEG1"/>
<name>A9VEG1_MONBE</name>
<dbReference type="InParanoid" id="A9VEG1"/>
<dbReference type="Gene3D" id="3.40.30.10">
    <property type="entry name" value="Glutaredoxin"/>
    <property type="match status" value="1"/>
</dbReference>
<evidence type="ECO:0000256" key="1">
    <source>
        <dbReference type="ARBA" id="ARBA00009686"/>
    </source>
</evidence>
<dbReference type="KEGG" id="mbr:MONBRDRAFT_30617"/>
<dbReference type="PANTHER" id="PTHR45809:SF3">
    <property type="entry name" value="VIRAL IAP-ASSOCIATED FACTOR HOMOLOG"/>
    <property type="match status" value="1"/>
</dbReference>
<feature type="domain" description="Phosducin" evidence="2">
    <location>
        <begin position="53"/>
        <end position="213"/>
    </location>
</feature>
<dbReference type="AlphaFoldDB" id="A9VEG1"/>
<dbReference type="GeneID" id="5896369"/>
<gene>
    <name evidence="3" type="ORF">MONBRDRAFT_30617</name>
</gene>
<dbReference type="eggNOG" id="KOG3170">
    <property type="taxonomic scope" value="Eukaryota"/>
</dbReference>
<keyword evidence="4" id="KW-1185">Reference proteome</keyword>
<dbReference type="Proteomes" id="UP000001357">
    <property type="component" value="Unassembled WGS sequence"/>
</dbReference>
<reference evidence="3 4" key="1">
    <citation type="journal article" date="2008" name="Nature">
        <title>The genome of the choanoflagellate Monosiga brevicollis and the origin of metazoans.</title>
        <authorList>
            <consortium name="JGI Sequencing"/>
            <person name="King N."/>
            <person name="Westbrook M.J."/>
            <person name="Young S.L."/>
            <person name="Kuo A."/>
            <person name="Abedin M."/>
            <person name="Chapman J."/>
            <person name="Fairclough S."/>
            <person name="Hellsten U."/>
            <person name="Isogai Y."/>
            <person name="Letunic I."/>
            <person name="Marr M."/>
            <person name="Pincus D."/>
            <person name="Putnam N."/>
            <person name="Rokas A."/>
            <person name="Wright K.J."/>
            <person name="Zuzow R."/>
            <person name="Dirks W."/>
            <person name="Good M."/>
            <person name="Goodstein D."/>
            <person name="Lemons D."/>
            <person name="Li W."/>
            <person name="Lyons J.B."/>
            <person name="Morris A."/>
            <person name="Nichols S."/>
            <person name="Richter D.J."/>
            <person name="Salamov A."/>
            <person name="Bork P."/>
            <person name="Lim W.A."/>
            <person name="Manning G."/>
            <person name="Miller W.T."/>
            <person name="McGinnis W."/>
            <person name="Shapiro H."/>
            <person name="Tjian R."/>
            <person name="Grigoriev I.V."/>
            <person name="Rokhsar D."/>
        </authorList>
    </citation>
    <scope>NUCLEOTIDE SEQUENCE [LARGE SCALE GENOMIC DNA]</scope>
    <source>
        <strain evidence="4">MX1 / ATCC 50154</strain>
    </source>
</reference>
<evidence type="ECO:0000259" key="2">
    <source>
        <dbReference type="Pfam" id="PF02114"/>
    </source>
</evidence>
<accession>A9VEG1</accession>
<feature type="non-terminal residue" evidence="3">
    <location>
        <position position="270"/>
    </location>
</feature>
<dbReference type="EMBL" id="CH991642">
    <property type="protein sequence ID" value="EDQ84080.1"/>
    <property type="molecule type" value="Genomic_DNA"/>
</dbReference>
<sequence length="270" mass="30557">MDDPNADTQWNDILREKGILPPKEPEITEDDLIAMAEEAAAKVPTAKDGRAMESLNLEELDELEDDEDDAFLEEYRRKRMAELHANAHSHFGSLINISGKLLSRCTLDKSQEYTKEVNQAGKGVWVIVYLYKPDLLVCRRLQQILGQLAEKFPTVKFVQSISTNCIPNYPDRNLPSIFVYLEDDMKKQFVGPSIFGGESMTLENVEWSLAQIGALKSDIEEDPRASSVQQTIRTTTAINPTSVVCLHKREKLAPTRHPYAPNRSEILCHQ</sequence>
<dbReference type="CDD" id="cd02988">
    <property type="entry name" value="Phd_like_VIAF"/>
    <property type="match status" value="1"/>
</dbReference>
<dbReference type="SUPFAM" id="SSF52833">
    <property type="entry name" value="Thioredoxin-like"/>
    <property type="match status" value="1"/>
</dbReference>
<dbReference type="InterPro" id="IPR024253">
    <property type="entry name" value="Phosducin_thioredoxin-like_dom"/>
</dbReference>
<dbReference type="InterPro" id="IPR036249">
    <property type="entry name" value="Thioredoxin-like_sf"/>
</dbReference>
<dbReference type="RefSeq" id="XP_001751108.1">
    <property type="nucleotide sequence ID" value="XM_001751056.1"/>
</dbReference>
<dbReference type="GO" id="GO:0005737">
    <property type="term" value="C:cytoplasm"/>
    <property type="evidence" value="ECO:0000318"/>
    <property type="project" value="GO_Central"/>
</dbReference>
<dbReference type="Pfam" id="PF02114">
    <property type="entry name" value="Phosducin"/>
    <property type="match status" value="1"/>
</dbReference>
<organism evidence="3 4">
    <name type="scientific">Monosiga brevicollis</name>
    <name type="common">Choanoflagellate</name>
    <dbReference type="NCBI Taxonomy" id="81824"/>
    <lineage>
        <taxon>Eukaryota</taxon>
        <taxon>Choanoflagellata</taxon>
        <taxon>Craspedida</taxon>
        <taxon>Salpingoecidae</taxon>
        <taxon>Monosiga</taxon>
    </lineage>
</organism>
<evidence type="ECO:0000313" key="3">
    <source>
        <dbReference type="EMBL" id="EDQ84080.1"/>
    </source>
</evidence>
<evidence type="ECO:0000313" key="4">
    <source>
        <dbReference type="Proteomes" id="UP000001357"/>
    </source>
</evidence>